<name>A0A9N9NZ01_9GLOM</name>
<dbReference type="AlphaFoldDB" id="A0A9N9NZ01"/>
<sequence length="123" mass="14465">VNDKLIRKIKKEDLKKLQIRNCYHSPEVSETDEESTTKKVVIYDLKWRSQALKELLRNYVDKISDETAKVKPVRIDEEVNEVNEEVNEVDGEANEINEEESEVEEENDVDEEENEVDEIKTLD</sequence>
<dbReference type="Proteomes" id="UP000789396">
    <property type="component" value="Unassembled WGS sequence"/>
</dbReference>
<gene>
    <name evidence="2" type="ORF">RFULGI_LOCUS14956</name>
</gene>
<dbReference type="EMBL" id="CAJVPZ010045558">
    <property type="protein sequence ID" value="CAG8769527.1"/>
    <property type="molecule type" value="Genomic_DNA"/>
</dbReference>
<evidence type="ECO:0000313" key="3">
    <source>
        <dbReference type="Proteomes" id="UP000789396"/>
    </source>
</evidence>
<reference evidence="2" key="1">
    <citation type="submission" date="2021-06" db="EMBL/GenBank/DDBJ databases">
        <authorList>
            <person name="Kallberg Y."/>
            <person name="Tangrot J."/>
            <person name="Rosling A."/>
        </authorList>
    </citation>
    <scope>NUCLEOTIDE SEQUENCE</scope>
    <source>
        <strain evidence="2">IN212</strain>
    </source>
</reference>
<comment type="caution">
    <text evidence="2">The sequence shown here is derived from an EMBL/GenBank/DDBJ whole genome shotgun (WGS) entry which is preliminary data.</text>
</comment>
<protein>
    <submittedName>
        <fullName evidence="2">5937_t:CDS:1</fullName>
    </submittedName>
</protein>
<keyword evidence="3" id="KW-1185">Reference proteome</keyword>
<feature type="non-terminal residue" evidence="2">
    <location>
        <position position="123"/>
    </location>
</feature>
<evidence type="ECO:0000256" key="1">
    <source>
        <dbReference type="SAM" id="MobiDB-lite"/>
    </source>
</evidence>
<feature type="compositionally biased region" description="Acidic residues" evidence="1">
    <location>
        <begin position="82"/>
        <end position="116"/>
    </location>
</feature>
<evidence type="ECO:0000313" key="2">
    <source>
        <dbReference type="EMBL" id="CAG8769527.1"/>
    </source>
</evidence>
<organism evidence="2 3">
    <name type="scientific">Racocetra fulgida</name>
    <dbReference type="NCBI Taxonomy" id="60492"/>
    <lineage>
        <taxon>Eukaryota</taxon>
        <taxon>Fungi</taxon>
        <taxon>Fungi incertae sedis</taxon>
        <taxon>Mucoromycota</taxon>
        <taxon>Glomeromycotina</taxon>
        <taxon>Glomeromycetes</taxon>
        <taxon>Diversisporales</taxon>
        <taxon>Gigasporaceae</taxon>
        <taxon>Racocetra</taxon>
    </lineage>
</organism>
<accession>A0A9N9NZ01</accession>
<dbReference type="OrthoDB" id="2428174at2759"/>
<feature type="region of interest" description="Disordered" evidence="1">
    <location>
        <begin position="82"/>
        <end position="123"/>
    </location>
</feature>
<proteinExistence type="predicted"/>